<evidence type="ECO:0000256" key="5">
    <source>
        <dbReference type="SAM" id="MobiDB-lite"/>
    </source>
</evidence>
<dbReference type="GO" id="GO:0005737">
    <property type="term" value="C:cytoplasm"/>
    <property type="evidence" value="ECO:0007669"/>
    <property type="project" value="TreeGrafter"/>
</dbReference>
<dbReference type="PRINTS" id="PR00368">
    <property type="entry name" value="FADPNR"/>
</dbReference>
<feature type="compositionally biased region" description="Pro residues" evidence="5">
    <location>
        <begin position="422"/>
        <end position="443"/>
    </location>
</feature>
<evidence type="ECO:0000259" key="7">
    <source>
        <dbReference type="Pfam" id="PF14759"/>
    </source>
</evidence>
<dbReference type="PRINTS" id="PR00411">
    <property type="entry name" value="PNDRDTASEI"/>
</dbReference>
<proteinExistence type="predicted"/>
<evidence type="ECO:0000256" key="2">
    <source>
        <dbReference type="ARBA" id="ARBA00022630"/>
    </source>
</evidence>
<accession>A0A7W7CGF9</accession>
<dbReference type="SUPFAM" id="SSF51905">
    <property type="entry name" value="FAD/NAD(P)-binding domain"/>
    <property type="match status" value="2"/>
</dbReference>
<dbReference type="AlphaFoldDB" id="A0A7W7CGF9"/>
<comment type="cofactor">
    <cofactor evidence="1">
        <name>FAD</name>
        <dbReference type="ChEBI" id="CHEBI:57692"/>
    </cofactor>
</comment>
<evidence type="ECO:0000256" key="1">
    <source>
        <dbReference type="ARBA" id="ARBA00001974"/>
    </source>
</evidence>
<dbReference type="InterPro" id="IPR036188">
    <property type="entry name" value="FAD/NAD-bd_sf"/>
</dbReference>
<name>A0A7W7CGF9_9PSEU</name>
<dbReference type="EMBL" id="JACHMH010000001">
    <property type="protein sequence ID" value="MBB4680772.1"/>
    <property type="molecule type" value="Genomic_DNA"/>
</dbReference>
<protein>
    <submittedName>
        <fullName evidence="8">NADPH-dependent 2,4-dienoyl-CoA reductase/sulfur reductase-like enzyme</fullName>
    </submittedName>
</protein>
<organism evidence="8 9">
    <name type="scientific">Crossiella cryophila</name>
    <dbReference type="NCBI Taxonomy" id="43355"/>
    <lineage>
        <taxon>Bacteria</taxon>
        <taxon>Bacillati</taxon>
        <taxon>Actinomycetota</taxon>
        <taxon>Actinomycetes</taxon>
        <taxon>Pseudonocardiales</taxon>
        <taxon>Pseudonocardiaceae</taxon>
        <taxon>Crossiella</taxon>
    </lineage>
</organism>
<reference evidence="8 9" key="1">
    <citation type="submission" date="2020-08" db="EMBL/GenBank/DDBJ databases">
        <title>Sequencing the genomes of 1000 actinobacteria strains.</title>
        <authorList>
            <person name="Klenk H.-P."/>
        </authorList>
    </citation>
    <scope>NUCLEOTIDE SEQUENCE [LARGE SCALE GENOMIC DNA]</scope>
    <source>
        <strain evidence="8 9">DSM 44230</strain>
    </source>
</reference>
<evidence type="ECO:0000313" key="8">
    <source>
        <dbReference type="EMBL" id="MBB4680772.1"/>
    </source>
</evidence>
<evidence type="ECO:0000259" key="6">
    <source>
        <dbReference type="Pfam" id="PF07992"/>
    </source>
</evidence>
<dbReference type="Gene3D" id="3.30.390.30">
    <property type="match status" value="1"/>
</dbReference>
<keyword evidence="4" id="KW-0560">Oxidoreductase</keyword>
<feature type="compositionally biased region" description="Low complexity" evidence="5">
    <location>
        <begin position="444"/>
        <end position="473"/>
    </location>
</feature>
<keyword evidence="9" id="KW-1185">Reference proteome</keyword>
<evidence type="ECO:0000313" key="9">
    <source>
        <dbReference type="Proteomes" id="UP000533598"/>
    </source>
</evidence>
<evidence type="ECO:0000256" key="4">
    <source>
        <dbReference type="ARBA" id="ARBA00023002"/>
    </source>
</evidence>
<keyword evidence="3" id="KW-0274">FAD</keyword>
<feature type="compositionally biased region" description="Pro residues" evidence="5">
    <location>
        <begin position="501"/>
        <end position="511"/>
    </location>
</feature>
<keyword evidence="2" id="KW-0285">Flavoprotein</keyword>
<feature type="domain" description="Reductase C-terminal" evidence="7">
    <location>
        <begin position="326"/>
        <end position="394"/>
    </location>
</feature>
<dbReference type="Proteomes" id="UP000533598">
    <property type="component" value="Unassembled WGS sequence"/>
</dbReference>
<comment type="caution">
    <text evidence="8">The sequence shown here is derived from an EMBL/GenBank/DDBJ whole genome shotgun (WGS) entry which is preliminary data.</text>
</comment>
<feature type="region of interest" description="Disordered" evidence="5">
    <location>
        <begin position="392"/>
        <end position="582"/>
    </location>
</feature>
<dbReference type="SUPFAM" id="SSF55424">
    <property type="entry name" value="FAD/NAD-linked reductases, dimerisation (C-terminal) domain"/>
    <property type="match status" value="1"/>
</dbReference>
<dbReference type="InterPro" id="IPR028202">
    <property type="entry name" value="Reductase_C"/>
</dbReference>
<dbReference type="PANTHER" id="PTHR43557">
    <property type="entry name" value="APOPTOSIS-INDUCING FACTOR 1"/>
    <property type="match status" value="1"/>
</dbReference>
<evidence type="ECO:0000256" key="3">
    <source>
        <dbReference type="ARBA" id="ARBA00022827"/>
    </source>
</evidence>
<sequence>MRKRERVVVVGGGVAGLRTAERLRELGFNDEIVLVGAEPTPPYHRPPLSKQLLCGKLRPSDLLLPSYTELDATWRLNTPVLGMDPRRQVVHLPGGEELRYDGLVIATGVEPRHLPGVPVHDPRVHFLHTVDEALALRQNLQRTRRPLVVLGAGFIGCELASTAHHLGGEVTIIGRSKVLLGKAVGPQLAERITDLHSGNGVSLELGEKVLHWLPQQQGIVLNLSSGKVLVAGAVVVCAGSVPAVNWLRGSGLTIDDGVVCEPTCHVLGRGDIVAAGDVARWPNLRFDARPRRVEHWLNAIEMGRHAAESLLAGRAAAKPFTPIPRFWSEQHGMRIQGAGIPALGEDTVQLLPSSRTDQSVTGFVSGGRLVGLVALNSPQALLSWTAELDRQTRPRLHAPDRESVATITPARPPSARGRVPGPVTPPPFPAPNLRPAPNSPAPNSPAANGPAANAGARNGTAPNGPAPANGTPLRGVPVPAAARDGRVSAAASSWPGNGIPGPLPASPAPPRPIDRNSGPLPAPAPVPRRSGPPSVPLPAPPRPIPRMDPKPPTRQWSFTEPAELDAPANGISRQIPRRRRTG</sequence>
<feature type="domain" description="FAD/NAD(P)-binding" evidence="6">
    <location>
        <begin position="6"/>
        <end position="303"/>
    </location>
</feature>
<dbReference type="InterPro" id="IPR023753">
    <property type="entry name" value="FAD/NAD-binding_dom"/>
</dbReference>
<dbReference type="RefSeq" id="WP_312988718.1">
    <property type="nucleotide sequence ID" value="NZ_JACHMH010000001.1"/>
</dbReference>
<dbReference type="InterPro" id="IPR016156">
    <property type="entry name" value="FAD/NAD-linked_Rdtase_dimer_sf"/>
</dbReference>
<dbReference type="Pfam" id="PF07992">
    <property type="entry name" value="Pyr_redox_2"/>
    <property type="match status" value="1"/>
</dbReference>
<dbReference type="GO" id="GO:0016651">
    <property type="term" value="F:oxidoreductase activity, acting on NAD(P)H"/>
    <property type="evidence" value="ECO:0007669"/>
    <property type="project" value="TreeGrafter"/>
</dbReference>
<dbReference type="PANTHER" id="PTHR43557:SF2">
    <property type="entry name" value="RIESKE DOMAIN-CONTAINING PROTEIN-RELATED"/>
    <property type="match status" value="1"/>
</dbReference>
<feature type="compositionally biased region" description="Pro residues" evidence="5">
    <location>
        <begin position="533"/>
        <end position="544"/>
    </location>
</feature>
<dbReference type="Pfam" id="PF14759">
    <property type="entry name" value="Reductase_C"/>
    <property type="match status" value="1"/>
</dbReference>
<dbReference type="InterPro" id="IPR050446">
    <property type="entry name" value="FAD-oxidoreductase/Apoptosis"/>
</dbReference>
<dbReference type="Gene3D" id="3.50.50.60">
    <property type="entry name" value="FAD/NAD(P)-binding domain"/>
    <property type="match status" value="2"/>
</dbReference>
<gene>
    <name evidence="8" type="ORF">HNR67_006890</name>
</gene>
<feature type="compositionally biased region" description="Basic and acidic residues" evidence="5">
    <location>
        <begin position="392"/>
        <end position="403"/>
    </location>
</feature>